<feature type="compositionally biased region" description="Polar residues" evidence="1">
    <location>
        <begin position="592"/>
        <end position="606"/>
    </location>
</feature>
<dbReference type="Gene3D" id="1.10.418.10">
    <property type="entry name" value="Calponin-like domain"/>
    <property type="match status" value="1"/>
</dbReference>
<sequence>MEVFEIFITRYINYINIWSIELTSENFYEEFRDGILLVNLLKQWSSLYGYNNTEGDLLIYKRPLNRSQALNNINLCLNFILNPPEKSKLPEYLNGNNELIAAEEIYDMNKGSVIRFISTIFHHYLIPYLRINSKIIIENVNKYLMLHGLSLTNETKENFYKMIMKKNLNHTEDENLLERAESWGQYLSLNIEEMENRDKVKSNHLNEREEEQEKGYIDFNSYNYIKMGQKNNVKNNHVKHFEPKYINPLQCDITSNGFMLIMVLLYQMGWIDTAILCQMYYVPKTLQEFKWNHEIVYYSFQTIHKYLSIQKELSIVNHNTSNTKFDNSFLNNENEGDDEVMANITDSEIPFILVPLSSLYMENFSPYVLLLQIDILYNLLTQQIDSNYDVTSYSSNRLAVYGPYQPINLELLDELTYKDDYPLNWTMSNCEVNPSEDLIDEIQEEEHEIEQIDDYDYENSENDVSSHANMVKSKNFNINNTSKSSSDNLARIEAIINESNMINANSKKKLVENNNIHHESYLNNNNIDDNDDDDYVVGSMYEYLQDKEKEIVTDNTVNNLYEDNIEEVSEYDIGYTYDFKNRNHPSEKKINNKQNVNTPNDQNNYNKNRYHLNGKVNQAVGETGIDEMFTGLEKELEILKIYDENNFIEKSSKNENNPENVNEKNEINNTKSIKQIFQEKMASNTREFQEKFSDVLNKEESYQQTKVKPSISRTALEEQQRKILGMVNDDNDYASKVFDITRKQSDGVIEKISTAISENNKLLEKLKMSMNMKSNSNNNNNSNLQNENKPDSLIDSENNSSASTGKINKEIVLNSIESKENNNPINNGFNNEQVKVKNLNNSQKSLNNSENFNNASTKKVSRKKKVNKVSFSDLVQMEVERAAKKN</sequence>
<feature type="compositionally biased region" description="Low complexity" evidence="1">
    <location>
        <begin position="772"/>
        <end position="787"/>
    </location>
</feature>
<dbReference type="Pfam" id="PF00307">
    <property type="entry name" value="CH"/>
    <property type="match status" value="1"/>
</dbReference>
<dbReference type="VEuPathDB" id="CryptoDB:GY17_00001521"/>
<dbReference type="InterPro" id="IPR036872">
    <property type="entry name" value="CH_dom_sf"/>
</dbReference>
<dbReference type="VEuPathDB" id="CryptoDB:Chro.50420"/>
<name>A0A0S4TFW2_CRYHO</name>
<dbReference type="InterPro" id="IPR001715">
    <property type="entry name" value="CH_dom"/>
</dbReference>
<dbReference type="PROSITE" id="PS50021">
    <property type="entry name" value="CH"/>
    <property type="match status" value="1"/>
</dbReference>
<evidence type="ECO:0000259" key="2">
    <source>
        <dbReference type="PROSITE" id="PS50021"/>
    </source>
</evidence>
<feature type="region of interest" description="Disordered" evidence="1">
    <location>
        <begin position="772"/>
        <end position="806"/>
    </location>
</feature>
<evidence type="ECO:0000313" key="3">
    <source>
        <dbReference type="EMBL" id="CUV06318.1"/>
    </source>
</evidence>
<dbReference type="CDD" id="cd00014">
    <property type="entry name" value="CH_SF"/>
    <property type="match status" value="1"/>
</dbReference>
<dbReference type="EMBL" id="LN877951">
    <property type="protein sequence ID" value="CUV06318.1"/>
    <property type="molecule type" value="Genomic_DNA"/>
</dbReference>
<feature type="domain" description="Calponin-homology (CH)" evidence="2">
    <location>
        <begin position="2"/>
        <end position="125"/>
    </location>
</feature>
<dbReference type="VEuPathDB" id="CryptoDB:CHUDEA5_4240"/>
<feature type="region of interest" description="Disordered" evidence="1">
    <location>
        <begin position="843"/>
        <end position="866"/>
    </location>
</feature>
<feature type="compositionally biased region" description="Polar residues" evidence="1">
    <location>
        <begin position="795"/>
        <end position="806"/>
    </location>
</feature>
<dbReference type="OrthoDB" id="341666at2759"/>
<gene>
    <name evidence="3" type="ORF">CHUDEA5_4240</name>
</gene>
<organism evidence="3">
    <name type="scientific">Cryptosporidium hominis</name>
    <dbReference type="NCBI Taxonomy" id="237895"/>
    <lineage>
        <taxon>Eukaryota</taxon>
        <taxon>Sar</taxon>
        <taxon>Alveolata</taxon>
        <taxon>Apicomplexa</taxon>
        <taxon>Conoidasida</taxon>
        <taxon>Coccidia</taxon>
        <taxon>Eucoccidiorida</taxon>
        <taxon>Eimeriorina</taxon>
        <taxon>Cryptosporidiidae</taxon>
        <taxon>Cryptosporidium</taxon>
    </lineage>
</organism>
<dbReference type="Proteomes" id="UP000199752">
    <property type="component" value="Chromosome 5"/>
</dbReference>
<proteinExistence type="predicted"/>
<evidence type="ECO:0000256" key="1">
    <source>
        <dbReference type="SAM" id="MobiDB-lite"/>
    </source>
</evidence>
<accession>A0A0S4TFW2</accession>
<dbReference type="VEuPathDB" id="CryptoDB:ChTU502y2012_374g0085"/>
<protein>
    <recommendedName>
        <fullName evidence="2">Calponin-homology (CH) domain-containing protein</fullName>
    </recommendedName>
</protein>
<dbReference type="AlphaFoldDB" id="A0A0S4TFW2"/>
<reference evidence="3" key="1">
    <citation type="submission" date="2015-08" db="EMBL/GenBank/DDBJ databases">
        <authorList>
            <person name="Babu N.S."/>
            <person name="Beckwith C.J."/>
            <person name="Beseler K.G."/>
            <person name="Brison A."/>
            <person name="Carone J.V."/>
            <person name="Caskin T.P."/>
            <person name="Diamond M."/>
            <person name="Durham M.E."/>
            <person name="Foxe J.M."/>
            <person name="Go M."/>
            <person name="Henderson B.A."/>
            <person name="Jones I.B."/>
            <person name="McGettigan J.A."/>
            <person name="Micheletti S.J."/>
            <person name="Nasrallah M.E."/>
            <person name="Ortiz D."/>
            <person name="Piller C.R."/>
            <person name="Privatt S.R."/>
            <person name="Schneider S.L."/>
            <person name="Sharp S."/>
            <person name="Smith T.C."/>
            <person name="Stanton J.D."/>
            <person name="Ullery H.E."/>
            <person name="Wilson R.J."/>
            <person name="Serrano M.G."/>
            <person name="Buck G."/>
            <person name="Lee V."/>
            <person name="Wang Y."/>
            <person name="Carvalho R."/>
            <person name="Voegtly L."/>
            <person name="Shi R."/>
            <person name="Duckworth R."/>
            <person name="Johnson A."/>
            <person name="Loviza R."/>
            <person name="Walstead R."/>
            <person name="Shah Z."/>
            <person name="Kiflezghi M."/>
            <person name="Wade K."/>
            <person name="Ball S.L."/>
            <person name="Bradley K.W."/>
            <person name="Asai D.J."/>
            <person name="Bowman C.A."/>
            <person name="Russell D.A."/>
            <person name="Pope W.H."/>
            <person name="Jacobs-Sera D."/>
            <person name="Hendrix R.W."/>
            <person name="Hatfull G.F."/>
        </authorList>
    </citation>
    <scope>NUCLEOTIDE SEQUENCE [LARGE SCALE GENOMIC DNA]</scope>
</reference>
<feature type="region of interest" description="Disordered" evidence="1">
    <location>
        <begin position="582"/>
        <end position="606"/>
    </location>
</feature>
<dbReference type="SUPFAM" id="SSF47576">
    <property type="entry name" value="Calponin-homology domain, CH-domain"/>
    <property type="match status" value="1"/>
</dbReference>